<dbReference type="GO" id="GO:0004252">
    <property type="term" value="F:serine-type endopeptidase activity"/>
    <property type="evidence" value="ECO:0007669"/>
    <property type="project" value="UniProtKB-UniRule"/>
</dbReference>
<proteinExistence type="inferred from homology"/>
<comment type="similarity">
    <text evidence="1 5 6">Belongs to the peptidase S8 family.</text>
</comment>
<dbReference type="PANTHER" id="PTHR43806:SF11">
    <property type="entry name" value="CEREVISIN-RELATED"/>
    <property type="match status" value="1"/>
</dbReference>
<dbReference type="InterPro" id="IPR034193">
    <property type="entry name" value="PCSK9_ProteinaseK-like"/>
</dbReference>
<feature type="active site" description="Charge relay system" evidence="5">
    <location>
        <position position="223"/>
    </location>
</feature>
<comment type="caution">
    <text evidence="8">The sequence shown here is derived from an EMBL/GenBank/DDBJ whole genome shotgun (WGS) entry which is preliminary data.</text>
</comment>
<feature type="active site" description="Charge relay system" evidence="5">
    <location>
        <position position="399"/>
    </location>
</feature>
<feature type="domain" description="Peptidase S8/S53" evidence="7">
    <location>
        <begin position="182"/>
        <end position="434"/>
    </location>
</feature>
<evidence type="ECO:0000256" key="5">
    <source>
        <dbReference type="PROSITE-ProRule" id="PRU01240"/>
    </source>
</evidence>
<dbReference type="PANTHER" id="PTHR43806">
    <property type="entry name" value="PEPTIDASE S8"/>
    <property type="match status" value="1"/>
</dbReference>
<keyword evidence="2 5" id="KW-0645">Protease</keyword>
<dbReference type="SUPFAM" id="SSF54897">
    <property type="entry name" value="Protease propeptides/inhibitors"/>
    <property type="match status" value="1"/>
</dbReference>
<reference evidence="8" key="1">
    <citation type="journal article" date="2023" name="Mol. Phylogenet. Evol.">
        <title>Genome-scale phylogeny and comparative genomics of the fungal order Sordariales.</title>
        <authorList>
            <person name="Hensen N."/>
            <person name="Bonometti L."/>
            <person name="Westerberg I."/>
            <person name="Brannstrom I.O."/>
            <person name="Guillou S."/>
            <person name="Cros-Aarteil S."/>
            <person name="Calhoun S."/>
            <person name="Haridas S."/>
            <person name="Kuo A."/>
            <person name="Mondo S."/>
            <person name="Pangilinan J."/>
            <person name="Riley R."/>
            <person name="LaButti K."/>
            <person name="Andreopoulos B."/>
            <person name="Lipzen A."/>
            <person name="Chen C."/>
            <person name="Yan M."/>
            <person name="Daum C."/>
            <person name="Ng V."/>
            <person name="Clum A."/>
            <person name="Steindorff A."/>
            <person name="Ohm R.A."/>
            <person name="Martin F."/>
            <person name="Silar P."/>
            <person name="Natvig D.O."/>
            <person name="Lalanne C."/>
            <person name="Gautier V."/>
            <person name="Ament-Velasquez S.L."/>
            <person name="Kruys A."/>
            <person name="Hutchinson M.I."/>
            <person name="Powell A.J."/>
            <person name="Barry K."/>
            <person name="Miller A.N."/>
            <person name="Grigoriev I.V."/>
            <person name="Debuchy R."/>
            <person name="Gladieux P."/>
            <person name="Hiltunen Thoren M."/>
            <person name="Johannesson H."/>
        </authorList>
    </citation>
    <scope>NUCLEOTIDE SEQUENCE</scope>
    <source>
        <strain evidence="8">CBS 118394</strain>
    </source>
</reference>
<evidence type="ECO:0000313" key="8">
    <source>
        <dbReference type="EMBL" id="KAK3319294.1"/>
    </source>
</evidence>
<name>A0AAE0M635_9PEZI</name>
<dbReference type="InterPro" id="IPR015500">
    <property type="entry name" value="Peptidase_S8_subtilisin-rel"/>
</dbReference>
<reference evidence="8" key="2">
    <citation type="submission" date="2023-06" db="EMBL/GenBank/DDBJ databases">
        <authorList>
            <consortium name="Lawrence Berkeley National Laboratory"/>
            <person name="Haridas S."/>
            <person name="Hensen N."/>
            <person name="Bonometti L."/>
            <person name="Westerberg I."/>
            <person name="Brannstrom I.O."/>
            <person name="Guillou S."/>
            <person name="Cros-Aarteil S."/>
            <person name="Calhoun S."/>
            <person name="Kuo A."/>
            <person name="Mondo S."/>
            <person name="Pangilinan J."/>
            <person name="Riley R."/>
            <person name="Labutti K."/>
            <person name="Andreopoulos B."/>
            <person name="Lipzen A."/>
            <person name="Chen C."/>
            <person name="Yanf M."/>
            <person name="Daum C."/>
            <person name="Ng V."/>
            <person name="Clum A."/>
            <person name="Steindorff A."/>
            <person name="Ohm R."/>
            <person name="Martin F."/>
            <person name="Silar P."/>
            <person name="Natvig D."/>
            <person name="Lalanne C."/>
            <person name="Gautier V."/>
            <person name="Ament-Velasquez S.L."/>
            <person name="Kruys A."/>
            <person name="Hutchinson M.I."/>
            <person name="Powell A.J."/>
            <person name="Barry K."/>
            <person name="Miller A.N."/>
            <person name="Grigoriev I.V."/>
            <person name="Debuchy R."/>
            <person name="Gladieux P."/>
            <person name="Thoren M.H."/>
            <person name="Johannesson H."/>
        </authorList>
    </citation>
    <scope>NUCLEOTIDE SEQUENCE</scope>
    <source>
        <strain evidence="8">CBS 118394</strain>
    </source>
</reference>
<accession>A0AAE0M635</accession>
<keyword evidence="3 5" id="KW-0378">Hydrolase</keyword>
<evidence type="ECO:0000256" key="4">
    <source>
        <dbReference type="ARBA" id="ARBA00022825"/>
    </source>
</evidence>
<dbReference type="PROSITE" id="PS00136">
    <property type="entry name" value="SUBTILASE_ASP"/>
    <property type="match status" value="1"/>
</dbReference>
<evidence type="ECO:0000256" key="6">
    <source>
        <dbReference type="RuleBase" id="RU003355"/>
    </source>
</evidence>
<dbReference type="EMBL" id="JAUEDM010000004">
    <property type="protein sequence ID" value="KAK3319294.1"/>
    <property type="molecule type" value="Genomic_DNA"/>
</dbReference>
<dbReference type="InterPro" id="IPR000209">
    <property type="entry name" value="Peptidase_S8/S53_dom"/>
</dbReference>
<keyword evidence="4 5" id="KW-0720">Serine protease</keyword>
<feature type="active site" description="Charge relay system" evidence="5">
    <location>
        <position position="191"/>
    </location>
</feature>
<dbReference type="GO" id="GO:0006508">
    <property type="term" value="P:proteolysis"/>
    <property type="evidence" value="ECO:0007669"/>
    <property type="project" value="UniProtKB-KW"/>
</dbReference>
<dbReference type="PROSITE" id="PS51892">
    <property type="entry name" value="SUBTILASE"/>
    <property type="match status" value="1"/>
</dbReference>
<dbReference type="InterPro" id="IPR023827">
    <property type="entry name" value="Peptidase_S8_Asp-AS"/>
</dbReference>
<sequence length="453" mass="49998">MSVDVMIEAVLPSDMKNRRYTAFEHLFYGYTTQQFIHLFIDYRSAVQLANKDYPYSLVSEPGAMGNHIIVRLKGSLTDEDSMRHVEEVHRLAVQRPGMRGVGQTWSMGNFKGYQVQIAAEDLECVPTAYMIDYVEEDTVVTFDWQNRSYVTTRHGTTWNLDRISHRESRASSGEYKCYHTGGQGVKIYVLDSGIKMDHEEFKYRARWGANFVEGSPDTDKKGHGSHCAAIAAGKTYGVANRAKIIAVKVMGPEPGREDRSIDVTTRKRLPEKHSHETMVTALISGINWAYGDAGCTRDRSVITMSLSLHYDKAINEAVAAATKGGMTICVSAGNHRTNRVTKSPASARSAITVGAPDFHDRIVWCSNYGPGVDIFAPGVAILSAGIEHDSQIMEKNGTSMAAPHVAGIAACYIERYKISGPAVKDMIIATATRDRIINPKGSPNRIAYNNSGF</sequence>
<keyword evidence="9" id="KW-1185">Reference proteome</keyword>
<dbReference type="Gene3D" id="3.40.50.200">
    <property type="entry name" value="Peptidase S8/S53 domain"/>
    <property type="match status" value="1"/>
</dbReference>
<dbReference type="CDD" id="cd04077">
    <property type="entry name" value="Peptidases_S8_PCSK9_ProteinaseK_like"/>
    <property type="match status" value="1"/>
</dbReference>
<evidence type="ECO:0000256" key="1">
    <source>
        <dbReference type="ARBA" id="ARBA00011073"/>
    </source>
</evidence>
<dbReference type="AlphaFoldDB" id="A0AAE0M635"/>
<dbReference type="PRINTS" id="PR00723">
    <property type="entry name" value="SUBTILISIN"/>
</dbReference>
<evidence type="ECO:0000256" key="3">
    <source>
        <dbReference type="ARBA" id="ARBA00022801"/>
    </source>
</evidence>
<organism evidence="8 9">
    <name type="scientific">Apodospora peruviana</name>
    <dbReference type="NCBI Taxonomy" id="516989"/>
    <lineage>
        <taxon>Eukaryota</taxon>
        <taxon>Fungi</taxon>
        <taxon>Dikarya</taxon>
        <taxon>Ascomycota</taxon>
        <taxon>Pezizomycotina</taxon>
        <taxon>Sordariomycetes</taxon>
        <taxon>Sordariomycetidae</taxon>
        <taxon>Sordariales</taxon>
        <taxon>Lasiosphaeriaceae</taxon>
        <taxon>Apodospora</taxon>
    </lineage>
</organism>
<dbReference type="InterPro" id="IPR050131">
    <property type="entry name" value="Peptidase_S8_subtilisin-like"/>
</dbReference>
<dbReference type="Proteomes" id="UP001283341">
    <property type="component" value="Unassembled WGS sequence"/>
</dbReference>
<protein>
    <submittedName>
        <fullName evidence="8">Peptidase S8/S53 domain-containing protein</fullName>
    </submittedName>
</protein>
<dbReference type="SUPFAM" id="SSF52743">
    <property type="entry name" value="Subtilisin-like"/>
    <property type="match status" value="1"/>
</dbReference>
<gene>
    <name evidence="8" type="ORF">B0H66DRAFT_591866</name>
</gene>
<evidence type="ECO:0000313" key="9">
    <source>
        <dbReference type="Proteomes" id="UP001283341"/>
    </source>
</evidence>
<dbReference type="PROSITE" id="PS00138">
    <property type="entry name" value="SUBTILASE_SER"/>
    <property type="match status" value="1"/>
</dbReference>
<dbReference type="InterPro" id="IPR023828">
    <property type="entry name" value="Peptidase_S8_Ser-AS"/>
</dbReference>
<dbReference type="InterPro" id="IPR036852">
    <property type="entry name" value="Peptidase_S8/S53_dom_sf"/>
</dbReference>
<evidence type="ECO:0000259" key="7">
    <source>
        <dbReference type="Pfam" id="PF00082"/>
    </source>
</evidence>
<dbReference type="Pfam" id="PF00082">
    <property type="entry name" value="Peptidase_S8"/>
    <property type="match status" value="1"/>
</dbReference>
<evidence type="ECO:0000256" key="2">
    <source>
        <dbReference type="ARBA" id="ARBA00022670"/>
    </source>
</evidence>